<evidence type="ECO:0000256" key="3">
    <source>
        <dbReference type="ARBA" id="ARBA00023080"/>
    </source>
</evidence>
<reference evidence="6" key="1">
    <citation type="submission" date="2018-09" db="EMBL/GenBank/DDBJ databases">
        <authorList>
            <person name="Tuo L."/>
        </authorList>
    </citation>
    <scope>NUCLEOTIDE SEQUENCE [LARGE SCALE GENOMIC DNA]</scope>
    <source>
        <strain evidence="6">M2BS4Y-1</strain>
    </source>
</reference>
<comment type="function">
    <text evidence="4">Nucleoside triphosphate pyrophosphatase. May have a dual role in cell division arrest and in preventing the incorporation of modified nucleotides into cellular nucleic acids.</text>
</comment>
<dbReference type="Pfam" id="PF02545">
    <property type="entry name" value="Maf"/>
    <property type="match status" value="1"/>
</dbReference>
<keyword evidence="4" id="KW-0963">Cytoplasm</keyword>
<sequence>MGEALVLASGSRHRQALLRQAGIAAEADPSNLDERLVEAPLGGSGATPDEVALVLAEAKATDVSARRPGALVIGADQVLSVGGTVLHKPADMEAARRTLLALSGRTHHLDSAVVLARDGEAVWRHVSRASITFRSLTPPEIGRYLAAAGEGVLTSVGAYQVEGLGLRLMERIEGDLFTVIGLPMLPLLAELRAQGALDA</sequence>
<dbReference type="RefSeq" id="WP_119538848.1">
    <property type="nucleotide sequence ID" value="NZ_QYRN01000002.1"/>
</dbReference>
<evidence type="ECO:0000256" key="2">
    <source>
        <dbReference type="ARBA" id="ARBA00022801"/>
    </source>
</evidence>
<dbReference type="Gene3D" id="3.90.950.10">
    <property type="match status" value="1"/>
</dbReference>
<dbReference type="SUPFAM" id="SSF52972">
    <property type="entry name" value="ITPase-like"/>
    <property type="match status" value="1"/>
</dbReference>
<dbReference type="PANTHER" id="PTHR43213:SF5">
    <property type="entry name" value="BIFUNCTIONAL DTTP_UTP PYROPHOSPHATASE_METHYLTRANSFERASE PROTEIN-RELATED"/>
    <property type="match status" value="1"/>
</dbReference>
<dbReference type="InterPro" id="IPR003697">
    <property type="entry name" value="Maf-like"/>
</dbReference>
<comment type="cofactor">
    <cofactor evidence="1 4">
        <name>a divalent metal cation</name>
        <dbReference type="ChEBI" id="CHEBI:60240"/>
    </cofactor>
</comment>
<protein>
    <recommendedName>
        <fullName evidence="4">Nucleoside triphosphate pyrophosphatase</fullName>
        <ecNumber evidence="4">3.6.1.9</ecNumber>
    </recommendedName>
    <alternativeName>
        <fullName evidence="4">Nucleotide pyrophosphatase</fullName>
        <shortName evidence="4">Nucleotide PPase</shortName>
    </alternativeName>
</protein>
<gene>
    <name evidence="5" type="ORF">D3218_05330</name>
</gene>
<comment type="caution">
    <text evidence="5">The sequence shown here is derived from an EMBL/GenBank/DDBJ whole genome shotgun (WGS) entry which is preliminary data.</text>
</comment>
<dbReference type="GO" id="GO:0047429">
    <property type="term" value="F:nucleoside triphosphate diphosphatase activity"/>
    <property type="evidence" value="ECO:0007669"/>
    <property type="project" value="UniProtKB-EC"/>
</dbReference>
<dbReference type="OrthoDB" id="9813962at2"/>
<accession>A0A3A1WVR0</accession>
<dbReference type="EMBL" id="QYRN01000002">
    <property type="protein sequence ID" value="RIY02771.1"/>
    <property type="molecule type" value="Genomic_DNA"/>
</dbReference>
<dbReference type="PIRSF" id="PIRSF006305">
    <property type="entry name" value="Maf"/>
    <property type="match status" value="1"/>
</dbReference>
<comment type="catalytic activity">
    <reaction evidence="4">
        <text>a 2'-deoxyribonucleoside 5'-triphosphate + H2O = a 2'-deoxyribonucleoside 5'-phosphate + diphosphate + H(+)</text>
        <dbReference type="Rhea" id="RHEA:44644"/>
        <dbReference type="ChEBI" id="CHEBI:15377"/>
        <dbReference type="ChEBI" id="CHEBI:15378"/>
        <dbReference type="ChEBI" id="CHEBI:33019"/>
        <dbReference type="ChEBI" id="CHEBI:61560"/>
        <dbReference type="ChEBI" id="CHEBI:65317"/>
        <dbReference type="EC" id="3.6.1.9"/>
    </reaction>
</comment>
<dbReference type="Proteomes" id="UP000265750">
    <property type="component" value="Unassembled WGS sequence"/>
</dbReference>
<dbReference type="HAMAP" id="MF_00528">
    <property type="entry name" value="Maf"/>
    <property type="match status" value="1"/>
</dbReference>
<comment type="caution">
    <text evidence="4">Lacks conserved residue(s) required for the propagation of feature annotation.</text>
</comment>
<proteinExistence type="inferred from homology"/>
<dbReference type="NCBIfam" id="NF002690">
    <property type="entry name" value="PRK02478.1"/>
    <property type="match status" value="1"/>
</dbReference>
<comment type="catalytic activity">
    <reaction evidence="4">
        <text>a ribonucleoside 5'-triphosphate + H2O = a ribonucleoside 5'-phosphate + diphosphate + H(+)</text>
        <dbReference type="Rhea" id="RHEA:23996"/>
        <dbReference type="ChEBI" id="CHEBI:15377"/>
        <dbReference type="ChEBI" id="CHEBI:15378"/>
        <dbReference type="ChEBI" id="CHEBI:33019"/>
        <dbReference type="ChEBI" id="CHEBI:58043"/>
        <dbReference type="ChEBI" id="CHEBI:61557"/>
        <dbReference type="EC" id="3.6.1.9"/>
    </reaction>
</comment>
<keyword evidence="3 4" id="KW-0546">Nucleotide metabolism</keyword>
<dbReference type="CDD" id="cd00555">
    <property type="entry name" value="Maf"/>
    <property type="match status" value="1"/>
</dbReference>
<name>A0A3A1WVR0_9HYPH</name>
<evidence type="ECO:0000256" key="1">
    <source>
        <dbReference type="ARBA" id="ARBA00001968"/>
    </source>
</evidence>
<evidence type="ECO:0000313" key="6">
    <source>
        <dbReference type="Proteomes" id="UP000265750"/>
    </source>
</evidence>
<dbReference type="EC" id="3.6.1.9" evidence="4"/>
<dbReference type="PANTHER" id="PTHR43213">
    <property type="entry name" value="BIFUNCTIONAL DTTP/UTP PYROPHOSPHATASE/METHYLTRANSFERASE PROTEIN-RELATED"/>
    <property type="match status" value="1"/>
</dbReference>
<evidence type="ECO:0000313" key="5">
    <source>
        <dbReference type="EMBL" id="RIY02771.1"/>
    </source>
</evidence>
<feature type="active site" description="Proton acceptor" evidence="4">
    <location>
        <position position="76"/>
    </location>
</feature>
<keyword evidence="6" id="KW-1185">Reference proteome</keyword>
<dbReference type="GO" id="GO:0005737">
    <property type="term" value="C:cytoplasm"/>
    <property type="evidence" value="ECO:0007669"/>
    <property type="project" value="UniProtKB-SubCell"/>
</dbReference>
<evidence type="ECO:0000256" key="4">
    <source>
        <dbReference type="HAMAP-Rule" id="MF_00528"/>
    </source>
</evidence>
<dbReference type="GO" id="GO:0009117">
    <property type="term" value="P:nucleotide metabolic process"/>
    <property type="evidence" value="ECO:0007669"/>
    <property type="project" value="UniProtKB-KW"/>
</dbReference>
<dbReference type="AlphaFoldDB" id="A0A3A1WVR0"/>
<organism evidence="5 6">
    <name type="scientific">Aureimonas flava</name>
    <dbReference type="NCBI Taxonomy" id="2320271"/>
    <lineage>
        <taxon>Bacteria</taxon>
        <taxon>Pseudomonadati</taxon>
        <taxon>Pseudomonadota</taxon>
        <taxon>Alphaproteobacteria</taxon>
        <taxon>Hyphomicrobiales</taxon>
        <taxon>Aurantimonadaceae</taxon>
        <taxon>Aureimonas</taxon>
    </lineage>
</organism>
<dbReference type="InterPro" id="IPR029001">
    <property type="entry name" value="ITPase-like_fam"/>
</dbReference>
<keyword evidence="2 4" id="KW-0378">Hydrolase</keyword>
<comment type="similarity">
    <text evidence="4">Belongs to the Maf family.</text>
</comment>
<comment type="subcellular location">
    <subcellularLocation>
        <location evidence="4">Cytoplasm</location>
    </subcellularLocation>
</comment>